<feature type="binding site" evidence="7">
    <location>
        <position position="283"/>
    </location>
    <ligand>
        <name>substrate</name>
    </ligand>
</feature>
<reference evidence="8 9" key="1">
    <citation type="submission" date="2019-08" db="EMBL/GenBank/DDBJ databases">
        <title>Complete genome sequence of Thermosulfurimonas marina SU872T, an anaerobic thermophilic chemolithoautotrophic bacterium isolated from a shallow marine hydrothermal vent.</title>
        <authorList>
            <person name="Allioux M."/>
            <person name="Jebbar M."/>
            <person name="Slobodkina G."/>
            <person name="Slobodkin A."/>
            <person name="Moalic Y."/>
            <person name="Frolova A."/>
            <person name="Shao Z."/>
            <person name="Alain K."/>
        </authorList>
    </citation>
    <scope>NUCLEOTIDE SEQUENCE [LARGE SCALE GENOMIC DNA]</scope>
    <source>
        <strain evidence="8 9">SU872</strain>
    </source>
</reference>
<feature type="binding site" evidence="7">
    <location>
        <position position="211"/>
    </location>
    <ligand>
        <name>a divalent metal cation</name>
        <dbReference type="ChEBI" id="CHEBI:60240"/>
        <note>ligand shared between dimeric partners</note>
    </ligand>
</feature>
<dbReference type="EMBL" id="CP042909">
    <property type="protein sequence ID" value="QJA05924.1"/>
    <property type="molecule type" value="Genomic_DNA"/>
</dbReference>
<keyword evidence="1 7" id="KW-0963">Cytoplasm</keyword>
<comment type="cofactor">
    <cofactor evidence="7">
        <name>a divalent metal cation</name>
        <dbReference type="ChEBI" id="CHEBI:60240"/>
    </cofactor>
    <text evidence="7">Binds 1 divalent metal cation per subunit.</text>
</comment>
<name>A0A6H1WRZ3_9BACT</name>
<dbReference type="NCBIfam" id="TIGR00557">
    <property type="entry name" value="pdxA"/>
    <property type="match status" value="1"/>
</dbReference>
<dbReference type="PANTHER" id="PTHR30004">
    <property type="entry name" value="4-HYDROXYTHREONINE-4-PHOSPHATE DEHYDROGENASE"/>
    <property type="match status" value="1"/>
</dbReference>
<dbReference type="KEGG" id="tmai:FVE67_03535"/>
<feature type="binding site" evidence="7">
    <location>
        <position position="166"/>
    </location>
    <ligand>
        <name>a divalent metal cation</name>
        <dbReference type="ChEBI" id="CHEBI:60240"/>
        <note>ligand shared between dimeric partners</note>
    </ligand>
</feature>
<evidence type="ECO:0000256" key="7">
    <source>
        <dbReference type="HAMAP-Rule" id="MF_00536"/>
    </source>
</evidence>
<comment type="similarity">
    <text evidence="7">Belongs to the PdxA family.</text>
</comment>
<dbReference type="GO" id="GO:0005737">
    <property type="term" value="C:cytoplasm"/>
    <property type="evidence" value="ECO:0007669"/>
    <property type="project" value="UniProtKB-SubCell"/>
</dbReference>
<dbReference type="UniPathway" id="UPA00244">
    <property type="reaction ID" value="UER00312"/>
</dbReference>
<keyword evidence="4 7" id="KW-0560">Oxidoreductase</keyword>
<keyword evidence="2 7" id="KW-0479">Metal-binding</keyword>
<dbReference type="GO" id="GO:0050570">
    <property type="term" value="F:4-hydroxythreonine-4-phosphate dehydrogenase activity"/>
    <property type="evidence" value="ECO:0007669"/>
    <property type="project" value="UniProtKB-UniRule"/>
</dbReference>
<comment type="subunit">
    <text evidence="7">Homodimer.</text>
</comment>
<dbReference type="Proteomes" id="UP000501253">
    <property type="component" value="Chromosome"/>
</dbReference>
<gene>
    <name evidence="7 8" type="primary">pdxA</name>
    <name evidence="8" type="ORF">FVE67_03535</name>
</gene>
<dbReference type="AlphaFoldDB" id="A0A6H1WRZ3"/>
<dbReference type="GO" id="GO:0008615">
    <property type="term" value="P:pyridoxine biosynthetic process"/>
    <property type="evidence" value="ECO:0007669"/>
    <property type="project" value="UniProtKB-UniRule"/>
</dbReference>
<comment type="function">
    <text evidence="7">Catalyzes the NAD(P)-dependent oxidation of 4-(phosphooxy)-L-threonine (HTP) into 2-amino-3-oxo-4-(phosphooxy)butyric acid which spontaneously decarboxylates to form 3-amino-2-oxopropyl phosphate (AHAP).</text>
</comment>
<keyword evidence="5 7" id="KW-0520">NAD</keyword>
<evidence type="ECO:0000256" key="4">
    <source>
        <dbReference type="ARBA" id="ARBA00023002"/>
    </source>
</evidence>
<evidence type="ECO:0000313" key="9">
    <source>
        <dbReference type="Proteomes" id="UP000501253"/>
    </source>
</evidence>
<keyword evidence="6 7" id="KW-0664">Pyridoxine biosynthesis</keyword>
<dbReference type="Pfam" id="PF04166">
    <property type="entry name" value="PdxA"/>
    <property type="match status" value="1"/>
</dbReference>
<sequence>MRRQEEPLLVLTMGCPAGVGPDVILAGARDLVRLPARILVLGDARVLRERARILGLSPPLSLVKTPEEARAGRLNLLSLSELSVQPGKPTLEGFQAMVRYIREGVRLCLSGQAAALVTGPISKEGLAAAGEPYPGHTEMLAALTGAREVAMAFWGERLRVVLVTTHLALKEALKRLSPEAILRAARLAHRFLQEDLGIKRPRLALSALNPHAGEGGLFGDEEARILAPAVEAARREGLPLEGPFPADSLFFRAASGEFDLVVALYHDQGLIPFKLLHFRDGVNVTLGLPIVRTSVDHGTAYEIAGTGRADPASLIAAVALALRVATHRLCRPQVPPDPDSPYRLKA</sequence>
<feature type="binding site" evidence="7">
    <location>
        <position position="136"/>
    </location>
    <ligand>
        <name>substrate</name>
    </ligand>
</feature>
<dbReference type="GO" id="GO:0051287">
    <property type="term" value="F:NAD binding"/>
    <property type="evidence" value="ECO:0007669"/>
    <property type="project" value="InterPro"/>
</dbReference>
<feature type="binding site" evidence="7">
    <location>
        <position position="274"/>
    </location>
    <ligand>
        <name>substrate</name>
    </ligand>
</feature>
<comment type="pathway">
    <text evidence="7">Cofactor biosynthesis; pyridoxine 5'-phosphate biosynthesis; pyridoxine 5'-phosphate from D-erythrose 4-phosphate: step 4/5.</text>
</comment>
<feature type="binding site" evidence="7">
    <location>
        <position position="137"/>
    </location>
    <ligand>
        <name>substrate</name>
    </ligand>
</feature>
<evidence type="ECO:0000313" key="8">
    <source>
        <dbReference type="EMBL" id="QJA05924.1"/>
    </source>
</evidence>
<dbReference type="RefSeq" id="WP_168719278.1">
    <property type="nucleotide sequence ID" value="NZ_CP042909.1"/>
</dbReference>
<comment type="subcellular location">
    <subcellularLocation>
        <location evidence="7">Cytoplasm</location>
    </subcellularLocation>
</comment>
<keyword evidence="3 7" id="KW-0521">NADP</keyword>
<feature type="binding site" evidence="7">
    <location>
        <position position="266"/>
    </location>
    <ligand>
        <name>a divalent metal cation</name>
        <dbReference type="ChEBI" id="CHEBI:60240"/>
        <note>ligand shared between dimeric partners</note>
    </ligand>
</feature>
<feature type="binding site" evidence="7">
    <location>
        <position position="292"/>
    </location>
    <ligand>
        <name>substrate</name>
    </ligand>
</feature>
<dbReference type="SUPFAM" id="SSF53659">
    <property type="entry name" value="Isocitrate/Isopropylmalate dehydrogenase-like"/>
    <property type="match status" value="1"/>
</dbReference>
<evidence type="ECO:0000256" key="2">
    <source>
        <dbReference type="ARBA" id="ARBA00022723"/>
    </source>
</evidence>
<keyword evidence="9" id="KW-1185">Reference proteome</keyword>
<evidence type="ECO:0000256" key="3">
    <source>
        <dbReference type="ARBA" id="ARBA00022857"/>
    </source>
</evidence>
<dbReference type="GO" id="GO:0042823">
    <property type="term" value="P:pyridoxal phosphate biosynthetic process"/>
    <property type="evidence" value="ECO:0007669"/>
    <property type="project" value="UniProtKB-UniRule"/>
</dbReference>
<evidence type="ECO:0000256" key="6">
    <source>
        <dbReference type="ARBA" id="ARBA00023096"/>
    </source>
</evidence>
<dbReference type="HAMAP" id="MF_00536">
    <property type="entry name" value="PdxA"/>
    <property type="match status" value="1"/>
</dbReference>
<dbReference type="GO" id="GO:0046872">
    <property type="term" value="F:metal ion binding"/>
    <property type="evidence" value="ECO:0007669"/>
    <property type="project" value="UniProtKB-UniRule"/>
</dbReference>
<dbReference type="InterPro" id="IPR005255">
    <property type="entry name" value="PdxA_fam"/>
</dbReference>
<comment type="catalytic activity">
    <reaction evidence="7">
        <text>4-(phosphooxy)-L-threonine + NAD(+) = 3-amino-2-oxopropyl phosphate + CO2 + NADH</text>
        <dbReference type="Rhea" id="RHEA:32275"/>
        <dbReference type="ChEBI" id="CHEBI:16526"/>
        <dbReference type="ChEBI" id="CHEBI:57279"/>
        <dbReference type="ChEBI" id="CHEBI:57540"/>
        <dbReference type="ChEBI" id="CHEBI:57945"/>
        <dbReference type="ChEBI" id="CHEBI:58452"/>
        <dbReference type="EC" id="1.1.1.262"/>
    </reaction>
</comment>
<accession>A0A6H1WRZ3</accession>
<organism evidence="8 9">
    <name type="scientific">Thermosulfurimonas marina</name>
    <dbReference type="NCBI Taxonomy" id="2047767"/>
    <lineage>
        <taxon>Bacteria</taxon>
        <taxon>Pseudomonadati</taxon>
        <taxon>Thermodesulfobacteriota</taxon>
        <taxon>Thermodesulfobacteria</taxon>
        <taxon>Thermodesulfobacteriales</taxon>
        <taxon>Thermodesulfobacteriaceae</taxon>
        <taxon>Thermosulfurimonas</taxon>
    </lineage>
</organism>
<dbReference type="EC" id="1.1.1.262" evidence="7"/>
<dbReference type="PANTHER" id="PTHR30004:SF6">
    <property type="entry name" value="D-THREONATE 4-PHOSPHATE DEHYDROGENASE"/>
    <property type="match status" value="1"/>
</dbReference>
<evidence type="ECO:0000256" key="5">
    <source>
        <dbReference type="ARBA" id="ARBA00023027"/>
    </source>
</evidence>
<dbReference type="InterPro" id="IPR037510">
    <property type="entry name" value="PdxA"/>
</dbReference>
<comment type="miscellaneous">
    <text evidence="7">The active site is located at the dimer interface.</text>
</comment>
<proteinExistence type="inferred from homology"/>
<dbReference type="Gene3D" id="3.40.718.10">
    <property type="entry name" value="Isopropylmalate Dehydrogenase"/>
    <property type="match status" value="1"/>
</dbReference>
<evidence type="ECO:0000256" key="1">
    <source>
        <dbReference type="ARBA" id="ARBA00022490"/>
    </source>
</evidence>
<protein>
    <recommendedName>
        <fullName evidence="7">4-hydroxythreonine-4-phosphate dehydrogenase</fullName>
        <ecNumber evidence="7">1.1.1.262</ecNumber>
    </recommendedName>
    <alternativeName>
        <fullName evidence="7">4-(phosphohydroxy)-L-threonine dehydrogenase</fullName>
    </alternativeName>
</protein>